<keyword evidence="3" id="KW-0479">Metal-binding</keyword>
<keyword evidence="3" id="KW-0378">Hydrolase</keyword>
<dbReference type="GO" id="GO:0046872">
    <property type="term" value="F:metal ion binding"/>
    <property type="evidence" value="ECO:0007669"/>
    <property type="project" value="UniProtKB-KW"/>
</dbReference>
<organism evidence="4 5">
    <name type="scientific">Clostridium drakei</name>
    <dbReference type="NCBI Taxonomy" id="332101"/>
    <lineage>
        <taxon>Bacteria</taxon>
        <taxon>Bacillati</taxon>
        <taxon>Bacillota</taxon>
        <taxon>Clostridia</taxon>
        <taxon>Eubacteriales</taxon>
        <taxon>Clostridiaceae</taxon>
        <taxon>Clostridium</taxon>
    </lineage>
</organism>
<sequence>MLKEILLLGNDALYKKSLPVKKDELDLIKETVLDLHDTLIDFRKKYNAGRAIAAPQIGVFKRLIYMYIDKPIVFINPILKFDNKEIMEVMDDCMSFPNLLVKVNRYKECTVIYKDIDFIDRTVKLEGDLSELIHHEYDHLDGILATMRAIDNKSFYLKNKNNL</sequence>
<evidence type="ECO:0000256" key="1">
    <source>
        <dbReference type="ARBA" id="ARBA00010759"/>
    </source>
</evidence>
<dbReference type="EC" id="3.5.1.88" evidence="3"/>
<dbReference type="RefSeq" id="WP_032075967.1">
    <property type="nucleotide sequence ID" value="NZ_CP020953.1"/>
</dbReference>
<feature type="binding site" evidence="3">
    <location>
        <position position="139"/>
    </location>
    <ligand>
        <name>Fe cation</name>
        <dbReference type="ChEBI" id="CHEBI:24875"/>
    </ligand>
</feature>
<evidence type="ECO:0000313" key="4">
    <source>
        <dbReference type="EMBL" id="AWI04900.1"/>
    </source>
</evidence>
<dbReference type="PANTHER" id="PTHR10458">
    <property type="entry name" value="PEPTIDE DEFORMYLASE"/>
    <property type="match status" value="1"/>
</dbReference>
<keyword evidence="2 3" id="KW-0408">Iron</keyword>
<reference evidence="5" key="1">
    <citation type="submission" date="2017-04" db="EMBL/GenBank/DDBJ databases">
        <authorList>
            <person name="Song Y."/>
            <person name="Cho B.-K."/>
        </authorList>
    </citation>
    <scope>NUCLEOTIDE SEQUENCE [LARGE SCALE GENOMIC DNA]</scope>
    <source>
        <strain evidence="5">SL1</strain>
    </source>
</reference>
<comment type="similarity">
    <text evidence="1 3">Belongs to the polypeptide deformylase family.</text>
</comment>
<dbReference type="SUPFAM" id="SSF56420">
    <property type="entry name" value="Peptide deformylase"/>
    <property type="match status" value="1"/>
</dbReference>
<dbReference type="Gene3D" id="3.90.45.10">
    <property type="entry name" value="Peptide deformylase"/>
    <property type="match status" value="1"/>
</dbReference>
<evidence type="ECO:0000256" key="2">
    <source>
        <dbReference type="ARBA" id="ARBA00023004"/>
    </source>
</evidence>
<dbReference type="InterPro" id="IPR036821">
    <property type="entry name" value="Peptide_deformylase_sf"/>
</dbReference>
<dbReference type="PIRSF" id="PIRSF004749">
    <property type="entry name" value="Pep_def"/>
    <property type="match status" value="1"/>
</dbReference>
<dbReference type="EMBL" id="CP020953">
    <property type="protein sequence ID" value="AWI04900.1"/>
    <property type="molecule type" value="Genomic_DNA"/>
</dbReference>
<comment type="cofactor">
    <cofactor evidence="3">
        <name>Fe(2+)</name>
        <dbReference type="ChEBI" id="CHEBI:29033"/>
    </cofactor>
    <text evidence="3">Binds 1 Fe(2+) ion.</text>
</comment>
<dbReference type="AlphaFoldDB" id="A0A2U8DQH4"/>
<dbReference type="GO" id="GO:0042586">
    <property type="term" value="F:peptide deformylase activity"/>
    <property type="evidence" value="ECO:0007669"/>
    <property type="project" value="UniProtKB-UniRule"/>
</dbReference>
<evidence type="ECO:0000313" key="5">
    <source>
        <dbReference type="Proteomes" id="UP000244910"/>
    </source>
</evidence>
<dbReference type="PRINTS" id="PR01576">
    <property type="entry name" value="PDEFORMYLASE"/>
</dbReference>
<comment type="function">
    <text evidence="3">Removes the formyl group from the N-terminal Met of newly synthesized proteins. Requires at least a dipeptide for an efficient rate of reaction. N-terminal L-methionine is a prerequisite for activity but the enzyme has broad specificity at other positions.</text>
</comment>
<accession>A0A2U8DQH4</accession>
<dbReference type="PANTHER" id="PTHR10458:SF22">
    <property type="entry name" value="PEPTIDE DEFORMYLASE"/>
    <property type="match status" value="1"/>
</dbReference>
<name>A0A2U8DQH4_9CLOT</name>
<dbReference type="InterPro" id="IPR023635">
    <property type="entry name" value="Peptide_deformylase"/>
</dbReference>
<dbReference type="Pfam" id="PF01327">
    <property type="entry name" value="Pep_deformylase"/>
    <property type="match status" value="1"/>
</dbReference>
<dbReference type="KEGG" id="cdrk:B9W14_10460"/>
<protein>
    <recommendedName>
        <fullName evidence="3">Peptide deformylase</fullName>
        <shortName evidence="3">PDF</shortName>
        <ecNumber evidence="3">3.5.1.88</ecNumber>
    </recommendedName>
    <alternativeName>
        <fullName evidence="3">Polypeptide deformylase</fullName>
    </alternativeName>
</protein>
<dbReference type="OrthoDB" id="9784988at2"/>
<keyword evidence="5" id="KW-1185">Reference proteome</keyword>
<dbReference type="HAMAP" id="MF_00163">
    <property type="entry name" value="Pep_deformylase"/>
    <property type="match status" value="1"/>
</dbReference>
<comment type="catalytic activity">
    <reaction evidence="3">
        <text>N-terminal N-formyl-L-methionyl-[peptide] + H2O = N-terminal L-methionyl-[peptide] + formate</text>
        <dbReference type="Rhea" id="RHEA:24420"/>
        <dbReference type="Rhea" id="RHEA-COMP:10639"/>
        <dbReference type="Rhea" id="RHEA-COMP:10640"/>
        <dbReference type="ChEBI" id="CHEBI:15377"/>
        <dbReference type="ChEBI" id="CHEBI:15740"/>
        <dbReference type="ChEBI" id="CHEBI:49298"/>
        <dbReference type="ChEBI" id="CHEBI:64731"/>
        <dbReference type="EC" id="3.5.1.88"/>
    </reaction>
</comment>
<evidence type="ECO:0000256" key="3">
    <source>
        <dbReference type="HAMAP-Rule" id="MF_00163"/>
    </source>
</evidence>
<feature type="active site" evidence="3">
    <location>
        <position position="136"/>
    </location>
</feature>
<dbReference type="GO" id="GO:0006412">
    <property type="term" value="P:translation"/>
    <property type="evidence" value="ECO:0007669"/>
    <property type="project" value="UniProtKB-UniRule"/>
</dbReference>
<gene>
    <name evidence="3" type="primary">def</name>
    <name evidence="4" type="ORF">B9W14_10460</name>
</gene>
<proteinExistence type="inferred from homology"/>
<feature type="binding site" evidence="3">
    <location>
        <position position="93"/>
    </location>
    <ligand>
        <name>Fe cation</name>
        <dbReference type="ChEBI" id="CHEBI:24875"/>
    </ligand>
</feature>
<feature type="binding site" evidence="3">
    <location>
        <position position="135"/>
    </location>
    <ligand>
        <name>Fe cation</name>
        <dbReference type="ChEBI" id="CHEBI:24875"/>
    </ligand>
</feature>
<dbReference type="Proteomes" id="UP000244910">
    <property type="component" value="Chromosome"/>
</dbReference>
<keyword evidence="3" id="KW-0648">Protein biosynthesis</keyword>